<keyword evidence="1" id="KW-0472">Membrane</keyword>
<reference evidence="2 3" key="1">
    <citation type="journal article" date="2019" name="Emerg. Microbes Infect.">
        <title>Comprehensive subspecies identification of 175 nontuberculous mycobacteria species based on 7547 genomic profiles.</title>
        <authorList>
            <person name="Matsumoto Y."/>
            <person name="Kinjo T."/>
            <person name="Motooka D."/>
            <person name="Nabeya D."/>
            <person name="Jung N."/>
            <person name="Uechi K."/>
            <person name="Horii T."/>
            <person name="Iida T."/>
            <person name="Fujita J."/>
            <person name="Nakamura S."/>
        </authorList>
    </citation>
    <scope>NUCLEOTIDE SEQUENCE [LARGE SCALE GENOMIC DNA]</scope>
    <source>
        <strain evidence="2 3">JCM 18538</strain>
    </source>
</reference>
<organism evidence="2 3">
    <name type="scientific">Mycolicibacterium arabiense</name>
    <dbReference type="NCBI Taxonomy" id="1286181"/>
    <lineage>
        <taxon>Bacteria</taxon>
        <taxon>Bacillati</taxon>
        <taxon>Actinomycetota</taxon>
        <taxon>Actinomycetes</taxon>
        <taxon>Mycobacteriales</taxon>
        <taxon>Mycobacteriaceae</taxon>
        <taxon>Mycolicibacterium</taxon>
    </lineage>
</organism>
<name>A0A7I7RSS2_9MYCO</name>
<feature type="transmembrane region" description="Helical" evidence="1">
    <location>
        <begin position="26"/>
        <end position="47"/>
    </location>
</feature>
<dbReference type="EMBL" id="AP022593">
    <property type="protein sequence ID" value="BBY47642.1"/>
    <property type="molecule type" value="Genomic_DNA"/>
</dbReference>
<evidence type="ECO:0000256" key="1">
    <source>
        <dbReference type="SAM" id="Phobius"/>
    </source>
</evidence>
<sequence>MTSDTGDEARDPSPDDGGSLAVWERAMALLIGFAALGGGAVAVFASANQAGTAGLLVIALAFLVIGTQGTPLIKLSSGEQSLELTRKRIRRELTEQAESAPTAEVANAYEDAAAIVDGSWRDTSFASARGYERDVFTAIHNLYPHKVFEPQSADSPYDFYFEANGVTVAVEVKYRAKGPLSHRELEAIADQMRGKGLPLLVVTNAPLSPRVSEVGEALTNRLEPVTAVRWTGPFSGRDLKDAIRRLISSAEEM</sequence>
<dbReference type="KEGG" id="marz:MARA_11100"/>
<dbReference type="AlphaFoldDB" id="A0A7I7RSS2"/>
<evidence type="ECO:0000313" key="2">
    <source>
        <dbReference type="EMBL" id="BBY47642.1"/>
    </source>
</evidence>
<evidence type="ECO:0000313" key="3">
    <source>
        <dbReference type="Proteomes" id="UP000467428"/>
    </source>
</evidence>
<gene>
    <name evidence="2" type="ORF">MARA_11100</name>
</gene>
<dbReference type="RefSeq" id="WP_163917547.1">
    <property type="nucleotide sequence ID" value="NZ_AP022593.1"/>
</dbReference>
<dbReference type="Proteomes" id="UP000467428">
    <property type="component" value="Chromosome"/>
</dbReference>
<accession>A0A7I7RSS2</accession>
<keyword evidence="1" id="KW-0812">Transmembrane</keyword>
<geneLocation type="plasmid" evidence="3">
    <name>pjcm18538 dna</name>
</geneLocation>
<evidence type="ECO:0008006" key="4">
    <source>
        <dbReference type="Google" id="ProtNLM"/>
    </source>
</evidence>
<feature type="transmembrane region" description="Helical" evidence="1">
    <location>
        <begin position="53"/>
        <end position="73"/>
    </location>
</feature>
<protein>
    <recommendedName>
        <fullName evidence="4">Restriction endonuclease</fullName>
    </recommendedName>
</protein>
<keyword evidence="1" id="KW-1133">Transmembrane helix</keyword>
<keyword evidence="3" id="KW-1185">Reference proteome</keyword>
<proteinExistence type="predicted"/>